<protein>
    <submittedName>
        <fullName evidence="3">F-box protein</fullName>
    </submittedName>
</protein>
<keyword evidence="4" id="KW-1185">Reference proteome</keyword>
<dbReference type="Gene3D" id="1.25.40.710">
    <property type="match status" value="1"/>
</dbReference>
<gene>
    <name evidence="3" type="ORF">KSP40_PGU021438</name>
</gene>
<evidence type="ECO:0000313" key="4">
    <source>
        <dbReference type="Proteomes" id="UP001412067"/>
    </source>
</evidence>
<feature type="region of interest" description="Disordered" evidence="1">
    <location>
        <begin position="151"/>
        <end position="200"/>
    </location>
</feature>
<dbReference type="SUPFAM" id="SSF81383">
    <property type="entry name" value="F-box domain"/>
    <property type="match status" value="1"/>
</dbReference>
<organism evidence="3 4">
    <name type="scientific">Platanthera guangdongensis</name>
    <dbReference type="NCBI Taxonomy" id="2320717"/>
    <lineage>
        <taxon>Eukaryota</taxon>
        <taxon>Viridiplantae</taxon>
        <taxon>Streptophyta</taxon>
        <taxon>Embryophyta</taxon>
        <taxon>Tracheophyta</taxon>
        <taxon>Spermatophyta</taxon>
        <taxon>Magnoliopsida</taxon>
        <taxon>Liliopsida</taxon>
        <taxon>Asparagales</taxon>
        <taxon>Orchidaceae</taxon>
        <taxon>Orchidoideae</taxon>
        <taxon>Orchideae</taxon>
        <taxon>Orchidinae</taxon>
        <taxon>Platanthera</taxon>
    </lineage>
</organism>
<feature type="compositionally biased region" description="Basic residues" evidence="1">
    <location>
        <begin position="175"/>
        <end position="188"/>
    </location>
</feature>
<dbReference type="InterPro" id="IPR046939">
    <property type="entry name" value="TPPII_C_sf"/>
</dbReference>
<evidence type="ECO:0000313" key="3">
    <source>
        <dbReference type="EMBL" id="KAK8937663.1"/>
    </source>
</evidence>
<proteinExistence type="predicted"/>
<reference evidence="3 4" key="1">
    <citation type="journal article" date="2022" name="Nat. Plants">
        <title>Genomes of leafy and leafless Platanthera orchids illuminate the evolution of mycoheterotrophy.</title>
        <authorList>
            <person name="Li M.H."/>
            <person name="Liu K.W."/>
            <person name="Li Z."/>
            <person name="Lu H.C."/>
            <person name="Ye Q.L."/>
            <person name="Zhang D."/>
            <person name="Wang J.Y."/>
            <person name="Li Y.F."/>
            <person name="Zhong Z.M."/>
            <person name="Liu X."/>
            <person name="Yu X."/>
            <person name="Liu D.K."/>
            <person name="Tu X.D."/>
            <person name="Liu B."/>
            <person name="Hao Y."/>
            <person name="Liao X.Y."/>
            <person name="Jiang Y.T."/>
            <person name="Sun W.H."/>
            <person name="Chen J."/>
            <person name="Chen Y.Q."/>
            <person name="Ai Y."/>
            <person name="Zhai J.W."/>
            <person name="Wu S.S."/>
            <person name="Zhou Z."/>
            <person name="Hsiao Y.Y."/>
            <person name="Wu W.L."/>
            <person name="Chen Y.Y."/>
            <person name="Lin Y.F."/>
            <person name="Hsu J.L."/>
            <person name="Li C.Y."/>
            <person name="Wang Z.W."/>
            <person name="Zhao X."/>
            <person name="Zhong W.Y."/>
            <person name="Ma X.K."/>
            <person name="Ma L."/>
            <person name="Huang J."/>
            <person name="Chen G.Z."/>
            <person name="Huang M.Z."/>
            <person name="Huang L."/>
            <person name="Peng D.H."/>
            <person name="Luo Y.B."/>
            <person name="Zou S.Q."/>
            <person name="Chen S.P."/>
            <person name="Lan S."/>
            <person name="Tsai W.C."/>
            <person name="Van de Peer Y."/>
            <person name="Liu Z.J."/>
        </authorList>
    </citation>
    <scope>NUCLEOTIDE SEQUENCE [LARGE SCALE GENOMIC DNA]</scope>
    <source>
        <strain evidence="3">Lor288</strain>
    </source>
</reference>
<dbReference type="InterPro" id="IPR017451">
    <property type="entry name" value="F-box-assoc_interact_dom"/>
</dbReference>
<comment type="caution">
    <text evidence="3">The sequence shown here is derived from an EMBL/GenBank/DDBJ whole genome shotgun (WGS) entry which is preliminary data.</text>
</comment>
<dbReference type="Pfam" id="PF08268">
    <property type="entry name" value="FBA_3"/>
    <property type="match status" value="1"/>
</dbReference>
<feature type="domain" description="F-box" evidence="2">
    <location>
        <begin position="272"/>
        <end position="312"/>
    </location>
</feature>
<dbReference type="InterPro" id="IPR013187">
    <property type="entry name" value="F-box-assoc_dom_typ3"/>
</dbReference>
<dbReference type="InterPro" id="IPR001810">
    <property type="entry name" value="F-box_dom"/>
</dbReference>
<sequence>MGRQATRIDMSSSVRDQLSMIVHEDSKLDGGSKGLKFRRTLMSTPVEQQREREVVVSQNDHYKWTNREIEDGVSYQRLVQRNGLGKWIYHLEIARGRRVWPEKLTCAEDVGQRCRRRGPVLFFAGEKSRREKLSDGGVGEERLCRRGSKLSDAMHSCSSPDPSAQSPIAVGEKKDRKRCRSNRSRNLKMRGNGGPAHGLRTRVRNSNFIEMNKAFTVKLKTILMRHANKRKRIKHGRRMKQMTKYMIMKRKSVNRDKIAIISMHPLKKNIIIPDDVIPEILVKLPSRSVGRFRCICKSWLSITTNLPFIRAHTQHNRFTNQSLIVEGLNTSSEGNYLASVDSNTDLGITLSKLHGMRYHEVIASCDGLLYISIFYDEYIINPLTGYSISFTRGMGIFLGFYFHRSTSKYRIIYGTNEIVVMTFVLVVGERSRRHLPWPIPCCLPHSEYHKSLDINGCLFWLAFKEQSHCKQPNTIMTFDTESEVYSLLSLPPLDKLLNIVGSLVDFNGKLGFWVADNNIVDVWIMEKCWVKRYSINYFDLTGCSVQFGRLEDRWVGGAAVFVKDKELLIDVSEAGYLFRCNLKSGACCFHQREIVCDGSPVLPAVLALEGGARLLGEVEELARVGGGRPWKRWLSLVEIDPEREVVLCELIQNESELPKTKQYDLKIELLEEIGWSHLASYEKLWIHVRFPSSKLMF</sequence>
<dbReference type="Proteomes" id="UP001412067">
    <property type="component" value="Unassembled WGS sequence"/>
</dbReference>
<dbReference type="SMART" id="SM00256">
    <property type="entry name" value="FBOX"/>
    <property type="match status" value="1"/>
</dbReference>
<evidence type="ECO:0000259" key="2">
    <source>
        <dbReference type="SMART" id="SM00256"/>
    </source>
</evidence>
<feature type="compositionally biased region" description="Polar residues" evidence="1">
    <location>
        <begin position="156"/>
        <end position="166"/>
    </location>
</feature>
<evidence type="ECO:0000256" key="1">
    <source>
        <dbReference type="SAM" id="MobiDB-lite"/>
    </source>
</evidence>
<dbReference type="NCBIfam" id="TIGR01640">
    <property type="entry name" value="F_box_assoc_1"/>
    <property type="match status" value="1"/>
</dbReference>
<dbReference type="PANTHER" id="PTHR31111:SF136">
    <property type="entry name" value="F-BOX ASSOCIATED DOMAIN-CONTAINING PROTEIN"/>
    <property type="match status" value="1"/>
</dbReference>
<dbReference type="EMBL" id="JBBWWR010000021">
    <property type="protein sequence ID" value="KAK8937663.1"/>
    <property type="molecule type" value="Genomic_DNA"/>
</dbReference>
<dbReference type="InterPro" id="IPR036047">
    <property type="entry name" value="F-box-like_dom_sf"/>
</dbReference>
<accession>A0ABR2LCN5</accession>
<dbReference type="Pfam" id="PF00646">
    <property type="entry name" value="F-box"/>
    <property type="match status" value="1"/>
</dbReference>
<dbReference type="PANTHER" id="PTHR31111">
    <property type="entry name" value="BNAA05G37150D PROTEIN-RELATED"/>
    <property type="match status" value="1"/>
</dbReference>
<name>A0ABR2LCN5_9ASPA</name>